<reference evidence="2" key="1">
    <citation type="submission" date="2022-03" db="EMBL/GenBank/DDBJ databases">
        <authorList>
            <person name="Martin C."/>
        </authorList>
    </citation>
    <scope>NUCLEOTIDE SEQUENCE</scope>
</reference>
<feature type="region of interest" description="Disordered" evidence="1">
    <location>
        <begin position="441"/>
        <end position="465"/>
    </location>
</feature>
<gene>
    <name evidence="2" type="ORF">OFUS_LOCUS12175</name>
</gene>
<organism evidence="2 3">
    <name type="scientific">Owenia fusiformis</name>
    <name type="common">Polychaete worm</name>
    <dbReference type="NCBI Taxonomy" id="6347"/>
    <lineage>
        <taxon>Eukaryota</taxon>
        <taxon>Metazoa</taxon>
        <taxon>Spiralia</taxon>
        <taxon>Lophotrochozoa</taxon>
        <taxon>Annelida</taxon>
        <taxon>Polychaeta</taxon>
        <taxon>Sedentaria</taxon>
        <taxon>Canalipalpata</taxon>
        <taxon>Sabellida</taxon>
        <taxon>Oweniida</taxon>
        <taxon>Oweniidae</taxon>
        <taxon>Owenia</taxon>
    </lineage>
</organism>
<protein>
    <submittedName>
        <fullName evidence="2">Uncharacterized protein</fullName>
    </submittedName>
</protein>
<evidence type="ECO:0000313" key="3">
    <source>
        <dbReference type="Proteomes" id="UP000749559"/>
    </source>
</evidence>
<feature type="compositionally biased region" description="Basic and acidic residues" evidence="1">
    <location>
        <begin position="235"/>
        <end position="254"/>
    </location>
</feature>
<evidence type="ECO:0000256" key="1">
    <source>
        <dbReference type="SAM" id="MobiDB-lite"/>
    </source>
</evidence>
<feature type="compositionally biased region" description="Basic and acidic residues" evidence="1">
    <location>
        <begin position="30"/>
        <end position="42"/>
    </location>
</feature>
<dbReference type="EMBL" id="CAIIXF020000006">
    <property type="protein sequence ID" value="CAH1786245.1"/>
    <property type="molecule type" value="Genomic_DNA"/>
</dbReference>
<feature type="compositionally biased region" description="Polar residues" evidence="1">
    <location>
        <begin position="19"/>
        <end position="29"/>
    </location>
</feature>
<evidence type="ECO:0000313" key="2">
    <source>
        <dbReference type="EMBL" id="CAH1786245.1"/>
    </source>
</evidence>
<feature type="compositionally biased region" description="Polar residues" evidence="1">
    <location>
        <begin position="268"/>
        <end position="278"/>
    </location>
</feature>
<feature type="region of interest" description="Disordered" evidence="1">
    <location>
        <begin position="19"/>
        <end position="53"/>
    </location>
</feature>
<keyword evidence="3" id="KW-1185">Reference proteome</keyword>
<sequence>MACLTVKRQTLHGHQFQNQNIVSRSNGDQSSDKSDKHEEQKHQTTPAPPVKPAKMIKASCQYSDNLRDLFYKINPYSLTCLYKTPFEEKAVKTLVECTDEDDYLIYHDDHFLTNTNCGQKTGDPPNDYVGATIDSEHAGEKGCEIPKNEMVDATDKKPRSSKALKLVVDLYKLLKMPSNKESDSELQCWTTCDIPHQEVSSDVINMVKSEHQAKVLRHRRHRRSSDTWKYFNKITDQHKGGAETNRPKSSETRTKHAHPPRQMPGRPSSEQSKNSTQYKNDRPSITKQGHSRGTPFKFTHHRRSDMHIDQYRNTVTKTKIKQDLAHIPAPHLTPCVTKARVKCVDVRSGACIEPSTKVAKVTVIPEKFNEKKQNQYPRQRHREQQNQTIFLSKGQSVLIRDSPRSLSVDCKGQSAIYEAPCKQGDHNTIKADQSKQTITKQQRKPRVSPIVCRSRPSIPSNSRGRIFDTAVDMPKYIVSYLKAKAPEIQQTNRSWSSITNRPSTARETTLTNLECKTQ</sequence>
<name>A0A8J1U2Z7_OWEFU</name>
<dbReference type="Proteomes" id="UP000749559">
    <property type="component" value="Unassembled WGS sequence"/>
</dbReference>
<accession>A0A8J1U2Z7</accession>
<dbReference type="OrthoDB" id="6143204at2759"/>
<feature type="region of interest" description="Disordered" evidence="1">
    <location>
        <begin position="216"/>
        <end position="308"/>
    </location>
</feature>
<dbReference type="AlphaFoldDB" id="A0A8J1U2Z7"/>
<proteinExistence type="predicted"/>
<comment type="caution">
    <text evidence="2">The sequence shown here is derived from an EMBL/GenBank/DDBJ whole genome shotgun (WGS) entry which is preliminary data.</text>
</comment>